<dbReference type="InterPro" id="IPR036866">
    <property type="entry name" value="RibonucZ/Hydroxyglut_hydro"/>
</dbReference>
<evidence type="ECO:0000313" key="7">
    <source>
        <dbReference type="EMBL" id="MBB3332074.1"/>
    </source>
</evidence>
<dbReference type="RefSeq" id="WP_246386171.1">
    <property type="nucleotide sequence ID" value="NZ_JACHZF010000023.1"/>
</dbReference>
<protein>
    <submittedName>
        <fullName evidence="7">Glyoxylase-like metal-dependent hydrolase (Beta-lactamase superfamily II)</fullName>
    </submittedName>
</protein>
<organism evidence="7 8">
    <name type="scientific">Halomonas campaniensis</name>
    <dbReference type="NCBI Taxonomy" id="213554"/>
    <lineage>
        <taxon>Bacteria</taxon>
        <taxon>Pseudomonadati</taxon>
        <taxon>Pseudomonadota</taxon>
        <taxon>Gammaproteobacteria</taxon>
        <taxon>Oceanospirillales</taxon>
        <taxon>Halomonadaceae</taxon>
        <taxon>Halomonas</taxon>
    </lineage>
</organism>
<keyword evidence="2" id="KW-0479">Metal-binding</keyword>
<evidence type="ECO:0000256" key="2">
    <source>
        <dbReference type="ARBA" id="ARBA00022723"/>
    </source>
</evidence>
<evidence type="ECO:0000256" key="5">
    <source>
        <dbReference type="SAM" id="SignalP"/>
    </source>
</evidence>
<comment type="similarity">
    <text evidence="1">Belongs to the metallo-beta-lactamase superfamily.</text>
</comment>
<dbReference type="GO" id="GO:0016787">
    <property type="term" value="F:hydrolase activity"/>
    <property type="evidence" value="ECO:0007669"/>
    <property type="project" value="UniProtKB-KW"/>
</dbReference>
<reference evidence="7 8" key="1">
    <citation type="submission" date="2020-08" db="EMBL/GenBank/DDBJ databases">
        <title>Genomic Encyclopedia of Archaeal and Bacterial Type Strains, Phase II (KMG-II): from individual species to whole genera.</title>
        <authorList>
            <person name="Goeker M."/>
        </authorList>
    </citation>
    <scope>NUCLEOTIDE SEQUENCE [LARGE SCALE GENOMIC DNA]</scope>
    <source>
        <strain evidence="7 8">5AG</strain>
    </source>
</reference>
<accession>A0A7W5PBN7</accession>
<feature type="signal peptide" evidence="5">
    <location>
        <begin position="1"/>
        <end position="33"/>
    </location>
</feature>
<dbReference type="PANTHER" id="PTHR42978:SF6">
    <property type="entry name" value="QUORUM-QUENCHING LACTONASE YTNP-RELATED"/>
    <property type="match status" value="1"/>
</dbReference>
<evidence type="ECO:0000256" key="3">
    <source>
        <dbReference type="ARBA" id="ARBA00022801"/>
    </source>
</evidence>
<keyword evidence="4" id="KW-0862">Zinc</keyword>
<feature type="domain" description="Metallo-beta-lactamase" evidence="6">
    <location>
        <begin position="97"/>
        <end position="303"/>
    </location>
</feature>
<comment type="caution">
    <text evidence="7">The sequence shown here is derived from an EMBL/GenBank/DDBJ whole genome shotgun (WGS) entry which is preliminary data.</text>
</comment>
<dbReference type="InterPro" id="IPR001279">
    <property type="entry name" value="Metallo-B-lactamas"/>
</dbReference>
<dbReference type="GO" id="GO:0046872">
    <property type="term" value="F:metal ion binding"/>
    <property type="evidence" value="ECO:0007669"/>
    <property type="project" value="UniProtKB-KW"/>
</dbReference>
<keyword evidence="8" id="KW-1185">Reference proteome</keyword>
<dbReference type="Proteomes" id="UP000553442">
    <property type="component" value="Unassembled WGS sequence"/>
</dbReference>
<gene>
    <name evidence="7" type="ORF">BDK63_002967</name>
</gene>
<evidence type="ECO:0000259" key="6">
    <source>
        <dbReference type="SMART" id="SM00849"/>
    </source>
</evidence>
<dbReference type="InterPro" id="IPR051013">
    <property type="entry name" value="MBL_superfamily_lactonases"/>
</dbReference>
<dbReference type="Pfam" id="PF00753">
    <property type="entry name" value="Lactamase_B"/>
    <property type="match status" value="1"/>
</dbReference>
<feature type="chain" id="PRO_5031439481" evidence="5">
    <location>
        <begin position="34"/>
        <end position="333"/>
    </location>
</feature>
<dbReference type="AlphaFoldDB" id="A0A7W5PBN7"/>
<evidence type="ECO:0000256" key="4">
    <source>
        <dbReference type="ARBA" id="ARBA00022833"/>
    </source>
</evidence>
<proteinExistence type="inferred from homology"/>
<dbReference type="Gene3D" id="3.60.15.10">
    <property type="entry name" value="Ribonuclease Z/Hydroxyacylglutathione hydrolase-like"/>
    <property type="match status" value="1"/>
</dbReference>
<name>A0A7W5PBN7_9GAMM</name>
<evidence type="ECO:0000256" key="1">
    <source>
        <dbReference type="ARBA" id="ARBA00007749"/>
    </source>
</evidence>
<dbReference type="EMBL" id="JACHZF010000023">
    <property type="protein sequence ID" value="MBB3332074.1"/>
    <property type="molecule type" value="Genomic_DNA"/>
</dbReference>
<dbReference type="SMART" id="SM00849">
    <property type="entry name" value="Lactamase_B"/>
    <property type="match status" value="1"/>
</dbReference>
<sequence length="333" mass="36089">MKVMAPKMIVPGPVPAVGALALALASLSLAVQAAPPDQRRDQVPGWFRMMVDQHEVTALYDGYIDLDTGLLTGMDQEALRAHLDALFIDTEPGVQTAVNAFLVHTGDHLVLVDAGSAACFGPTLGQVEANLRASGYAPEEVDTLLMTHLHPDHVCGLVDGEGRPVYPNAELRASRGDADFWLSEARAEAVPEEDRAFFDMARNAVAPYREAGRFSTFEPGDELLPGIEARDTHGHTPGHASFLFEGDDDEILVWGDVVHSYGVQFDDPSVAIEFDTDPEQAIATRQAVLEGAAEDAHWVAGAHLPFPGIGHVIREGEGYRWLPVEFGPIREDR</sequence>
<keyword evidence="3 7" id="KW-0378">Hydrolase</keyword>
<dbReference type="CDD" id="cd07720">
    <property type="entry name" value="OPHC2-like_MBL-fold"/>
    <property type="match status" value="1"/>
</dbReference>
<dbReference type="SUPFAM" id="SSF56281">
    <property type="entry name" value="Metallo-hydrolase/oxidoreductase"/>
    <property type="match status" value="1"/>
</dbReference>
<dbReference type="PANTHER" id="PTHR42978">
    <property type="entry name" value="QUORUM-QUENCHING LACTONASE YTNP-RELATED-RELATED"/>
    <property type="match status" value="1"/>
</dbReference>
<evidence type="ECO:0000313" key="8">
    <source>
        <dbReference type="Proteomes" id="UP000553442"/>
    </source>
</evidence>
<keyword evidence="5" id="KW-0732">Signal</keyword>